<proteinExistence type="evidence at transcript level"/>
<keyword evidence="1" id="KW-0496">Mitochondrion</keyword>
<dbReference type="AlphaFoldDB" id="A0A0G2YF86"/>
<organism evidence="1">
    <name type="scientific">Francoa sonchifolia</name>
    <dbReference type="NCBI Taxonomy" id="23250"/>
    <lineage>
        <taxon>Eukaryota</taxon>
        <taxon>Viridiplantae</taxon>
        <taxon>Streptophyta</taxon>
        <taxon>Embryophyta</taxon>
        <taxon>Tracheophyta</taxon>
        <taxon>Spermatophyta</taxon>
        <taxon>Magnoliopsida</taxon>
        <taxon>eudicotyledons</taxon>
        <taxon>Gunneridae</taxon>
        <taxon>Pentapetalae</taxon>
        <taxon>rosids</taxon>
        <taxon>malvids</taxon>
        <taxon>Geraniales</taxon>
        <taxon>Francoaceae</taxon>
        <taxon>Francoa</taxon>
    </lineage>
</organism>
<keyword evidence="1" id="KW-0689">Ribosomal protein</keyword>
<geneLocation type="mitochondrion" evidence="1"/>
<reference evidence="1" key="1">
    <citation type="submission" date="2015-03" db="EMBL/GenBank/DDBJ databases">
        <title>Dynamic evolution of Geranium mitochondrial genomes through multiple horizontal and intracellular gene transfers.</title>
        <authorList>
            <person name="Park S."/>
            <person name="Grewe F."/>
            <person name="Zhu A."/>
            <person name="Ruhlman T.A."/>
            <person name="Sabir J."/>
            <person name="Mower J.P."/>
            <person name="Jansen R.K."/>
        </authorList>
    </citation>
    <scope>NUCLEOTIDE SEQUENCE</scope>
</reference>
<dbReference type="EMBL" id="KP963188">
    <property type="protein sequence ID" value="AKI85072.1"/>
    <property type="molecule type" value="mRNA"/>
</dbReference>
<name>A0A0G2YF86_9ROSI</name>
<accession>A0A0G2YF86</accession>
<keyword evidence="1" id="KW-0687">Ribonucleoprotein</keyword>
<dbReference type="GO" id="GO:0005840">
    <property type="term" value="C:ribosome"/>
    <property type="evidence" value="ECO:0007669"/>
    <property type="project" value="UniProtKB-KW"/>
</dbReference>
<sequence length="195" mass="22260">MAIHSIARSLFSSRSFTTAPATISTVASSSSVISRLSSFSAPAAATIGRHITPPPGEVFFNGQLVRHYSRSIWKGSFLDGYLLKLKSKKDPISSKKFGHVDLLFCRNLLVQLYEFTMEKLLLNVRLLKEKLVISLESLHLRGNVDRKQLLNRKRRKVIRRRRNKEELRNDCRRNGGIRHNGYVLELCLAHVYVNV</sequence>
<gene>
    <name evidence="1" type="primary">rps19</name>
</gene>
<evidence type="ECO:0000313" key="1">
    <source>
        <dbReference type="EMBL" id="AKI85072.1"/>
    </source>
</evidence>
<protein>
    <submittedName>
        <fullName evidence="1">Ribosomal protein S19</fullName>
    </submittedName>
</protein>